<dbReference type="GO" id="GO:0000978">
    <property type="term" value="F:RNA polymerase II cis-regulatory region sequence-specific DNA binding"/>
    <property type="evidence" value="ECO:0007669"/>
    <property type="project" value="TreeGrafter"/>
</dbReference>
<evidence type="ECO:0000256" key="8">
    <source>
        <dbReference type="RuleBase" id="RU361195"/>
    </source>
</evidence>
<dbReference type="FunFam" id="2.60.200.10:FF:000001">
    <property type="entry name" value="Mothers against decapentaplegic homolog"/>
    <property type="match status" value="1"/>
</dbReference>
<dbReference type="GO" id="GO:0005737">
    <property type="term" value="C:cytoplasm"/>
    <property type="evidence" value="ECO:0007669"/>
    <property type="project" value="UniProtKB-SubCell"/>
</dbReference>
<evidence type="ECO:0000256" key="7">
    <source>
        <dbReference type="ARBA" id="ARBA00023242"/>
    </source>
</evidence>
<keyword evidence="7 8" id="KW-0539">Nucleus</keyword>
<evidence type="ECO:0000256" key="4">
    <source>
        <dbReference type="ARBA" id="ARBA00022833"/>
    </source>
</evidence>
<evidence type="ECO:0000256" key="9">
    <source>
        <dbReference type="SAM" id="MobiDB-lite"/>
    </source>
</evidence>
<dbReference type="GO" id="GO:0030154">
    <property type="term" value="P:cell differentiation"/>
    <property type="evidence" value="ECO:0007669"/>
    <property type="project" value="TreeGrafter"/>
</dbReference>
<dbReference type="InterPro" id="IPR001132">
    <property type="entry name" value="SMAD_dom_Dwarfin-type"/>
</dbReference>
<dbReference type="Pfam" id="PF03166">
    <property type="entry name" value="MH2"/>
    <property type="match status" value="1"/>
</dbReference>
<dbReference type="InterPro" id="IPR008984">
    <property type="entry name" value="SMAD_FHA_dom_sf"/>
</dbReference>
<dbReference type="PROSITE" id="PS51075">
    <property type="entry name" value="MH1"/>
    <property type="match status" value="1"/>
</dbReference>
<evidence type="ECO:0000313" key="12">
    <source>
        <dbReference type="EMBL" id="AEP16395.1"/>
    </source>
</evidence>
<dbReference type="PANTHER" id="PTHR13703">
    <property type="entry name" value="SMAD"/>
    <property type="match status" value="1"/>
</dbReference>
<dbReference type="HOGENOM" id="CLU_026736_0_2_1"/>
<evidence type="ECO:0000259" key="11">
    <source>
        <dbReference type="PROSITE" id="PS51076"/>
    </source>
</evidence>
<sequence length="450" mass="50695">MSSLLPFTPPIVKRLLSWKRGNGDEEDKWAEKAVKSLVKKLKKTGGLDELEKAITSQGPTLCVKIPRSLDGRLQVSHRKGLPHVIYCRLWRWPDLQSHHELRALDCCEFAFHLKRDEVCVNPFHYQRIETPVLPPVLVPRPHNLDHFAIKSEFKSPGNNLLENQYSPGSQSDTNNNFSMSVESPPSYLSSPEPHSQPPPTAQPPTADSITSSPQSVIHSPMTPDIRPPNSPAVPHPLTHHNIPAEFQAIQFVEPKFWCDISYYELNNRVGEAFHASESSLWIDGFTDPSNNRRFCLGQLTNINRTPPVEKCRKQIGKGIHLQYVQGEVHAVCLSDSSIFVQSQNCNQRNGWHPNTVCKIPTGCHLNIFNNTEFANLLSQSVGHGFEAVYQLARMCTFRISFVKRWGAEYSRQDVTSTPCWIEVKLNGPLQWLDKVLSQMGAPNLTCGSVS</sequence>
<dbReference type="PROSITE" id="PS51076">
    <property type="entry name" value="MH2"/>
    <property type="match status" value="1"/>
</dbReference>
<dbReference type="InterPro" id="IPR003619">
    <property type="entry name" value="MAD_homology1_Dwarfin-type"/>
</dbReference>
<evidence type="ECO:0000256" key="2">
    <source>
        <dbReference type="ARBA" id="ARBA00022490"/>
    </source>
</evidence>
<dbReference type="InterPro" id="IPR036578">
    <property type="entry name" value="SMAD_MH1_sf"/>
</dbReference>
<evidence type="ECO:0000256" key="5">
    <source>
        <dbReference type="ARBA" id="ARBA00023015"/>
    </source>
</evidence>
<feature type="compositionally biased region" description="Polar residues" evidence="9">
    <location>
        <begin position="158"/>
        <end position="177"/>
    </location>
</feature>
<feature type="domain" description="MH2" evidence="11">
    <location>
        <begin position="257"/>
        <end position="450"/>
    </location>
</feature>
<dbReference type="SMART" id="SM00524">
    <property type="entry name" value="DWB"/>
    <property type="match status" value="1"/>
</dbReference>
<dbReference type="Pfam" id="PF03165">
    <property type="entry name" value="MH1"/>
    <property type="match status" value="1"/>
</dbReference>
<dbReference type="GO" id="GO:0009653">
    <property type="term" value="P:anatomical structure morphogenesis"/>
    <property type="evidence" value="ECO:0007669"/>
    <property type="project" value="TreeGrafter"/>
</dbReference>
<dbReference type="Gene3D" id="2.60.200.10">
    <property type="match status" value="1"/>
</dbReference>
<dbReference type="SUPFAM" id="SSF49879">
    <property type="entry name" value="SMAD/FHA domain"/>
    <property type="match status" value="1"/>
</dbReference>
<dbReference type="GO" id="GO:0000981">
    <property type="term" value="F:DNA-binding transcription factor activity, RNA polymerase II-specific"/>
    <property type="evidence" value="ECO:0007669"/>
    <property type="project" value="TreeGrafter"/>
</dbReference>
<keyword evidence="2 8" id="KW-0963">Cytoplasm</keyword>
<evidence type="ECO:0000256" key="6">
    <source>
        <dbReference type="ARBA" id="ARBA00023163"/>
    </source>
</evidence>
<protein>
    <recommendedName>
        <fullName evidence="8">Mothers against decapentaplegic homolog</fullName>
        <shortName evidence="8">MAD homolog</shortName>
        <shortName evidence="8">Mothers against DPP homolog</shortName>
    </recommendedName>
    <alternativeName>
        <fullName evidence="8">SMAD family member</fullName>
    </alternativeName>
</protein>
<keyword evidence="4" id="KW-0862">Zinc</keyword>
<name>G5CTL8_MNELE</name>
<dbReference type="InterPro" id="IPR013790">
    <property type="entry name" value="Dwarfin"/>
</dbReference>
<keyword evidence="6 8" id="KW-0804">Transcription</keyword>
<dbReference type="AlphaFoldDB" id="G5CTL8"/>
<dbReference type="GO" id="GO:0070411">
    <property type="term" value="F:I-SMAD binding"/>
    <property type="evidence" value="ECO:0007669"/>
    <property type="project" value="TreeGrafter"/>
</dbReference>
<dbReference type="EMBL" id="JN380193">
    <property type="protein sequence ID" value="AEP16395.1"/>
    <property type="molecule type" value="mRNA"/>
</dbReference>
<dbReference type="Gene3D" id="3.90.520.10">
    <property type="entry name" value="SMAD MH1 domain"/>
    <property type="match status" value="1"/>
</dbReference>
<dbReference type="GO" id="GO:0046872">
    <property type="term" value="F:metal ion binding"/>
    <property type="evidence" value="ECO:0007669"/>
    <property type="project" value="UniProtKB-KW"/>
</dbReference>
<comment type="similarity">
    <text evidence="1 8">Belongs to the dwarfin/SMAD family.</text>
</comment>
<dbReference type="GO" id="GO:0060395">
    <property type="term" value="P:SMAD protein signal transduction"/>
    <property type="evidence" value="ECO:0007669"/>
    <property type="project" value="TreeGrafter"/>
</dbReference>
<dbReference type="FunFam" id="3.90.520.10:FF:000001">
    <property type="entry name" value="Mothers against decapentaplegic homolog"/>
    <property type="match status" value="1"/>
</dbReference>
<evidence type="ECO:0000259" key="10">
    <source>
        <dbReference type="PROSITE" id="PS51075"/>
    </source>
</evidence>
<dbReference type="SUPFAM" id="SSF56366">
    <property type="entry name" value="SMAD MH1 domain"/>
    <property type="match status" value="1"/>
</dbReference>
<feature type="region of interest" description="Disordered" evidence="9">
    <location>
        <begin position="158"/>
        <end position="234"/>
    </location>
</feature>
<dbReference type="InterPro" id="IPR017855">
    <property type="entry name" value="SMAD-like_dom_sf"/>
</dbReference>
<reference evidence="12" key="1">
    <citation type="journal article" date="2011" name="PLoS ONE">
        <title>Evolution of the TGF-beta Signaling Pathway and Its Potential Role in the Ctenophore, Mnemiopsis leidyi.</title>
        <authorList>
            <person name="Pang K."/>
            <person name="Ryan J.F."/>
            <person name="Baxevanis A.D."/>
            <person name="Martindale M.Q."/>
        </authorList>
    </citation>
    <scope>NUCLEOTIDE SEQUENCE</scope>
</reference>
<evidence type="ECO:0000256" key="1">
    <source>
        <dbReference type="ARBA" id="ARBA00005545"/>
    </source>
</evidence>
<feature type="compositionally biased region" description="Pro residues" evidence="9">
    <location>
        <begin position="225"/>
        <end position="234"/>
    </location>
</feature>
<feature type="compositionally biased region" description="Polar residues" evidence="9">
    <location>
        <begin position="207"/>
        <end position="217"/>
    </location>
</feature>
<keyword evidence="3" id="KW-0479">Metal-binding</keyword>
<dbReference type="GO" id="GO:0071144">
    <property type="term" value="C:heteromeric SMAD protein complex"/>
    <property type="evidence" value="ECO:0007669"/>
    <property type="project" value="TreeGrafter"/>
</dbReference>
<evidence type="ECO:0000256" key="3">
    <source>
        <dbReference type="ARBA" id="ARBA00022723"/>
    </source>
</evidence>
<dbReference type="SMART" id="SM00523">
    <property type="entry name" value="DWA"/>
    <property type="match status" value="1"/>
</dbReference>
<proteinExistence type="evidence at transcript level"/>
<dbReference type="CDD" id="cd10491">
    <property type="entry name" value="MH1_SMAD_2_3"/>
    <property type="match status" value="1"/>
</dbReference>
<accession>G5CTL8</accession>
<dbReference type="InterPro" id="IPR013019">
    <property type="entry name" value="MAD_homology_MH1"/>
</dbReference>
<feature type="compositionally biased region" description="Low complexity" evidence="9">
    <location>
        <begin position="178"/>
        <end position="193"/>
    </location>
</feature>
<organism evidence="12">
    <name type="scientific">Mnemiopsis leidyi</name>
    <name type="common">Sea walnut</name>
    <name type="synonym">Warty comb jellyfish</name>
    <dbReference type="NCBI Taxonomy" id="27923"/>
    <lineage>
        <taxon>Eukaryota</taxon>
        <taxon>Metazoa</taxon>
        <taxon>Ctenophora</taxon>
        <taxon>Tentaculata</taxon>
        <taxon>Lobata</taxon>
        <taxon>Bolinopsidae</taxon>
        <taxon>Mnemiopsis</taxon>
    </lineage>
</organism>
<feature type="domain" description="MH1" evidence="10">
    <location>
        <begin position="10"/>
        <end position="134"/>
    </location>
</feature>
<dbReference type="GO" id="GO:0030509">
    <property type="term" value="P:BMP signaling pathway"/>
    <property type="evidence" value="ECO:0007669"/>
    <property type="project" value="TreeGrafter"/>
</dbReference>
<comment type="subcellular location">
    <subcellularLocation>
        <location evidence="8">Cytoplasm</location>
    </subcellularLocation>
    <subcellularLocation>
        <location evidence="8">Nucleus</location>
    </subcellularLocation>
</comment>
<keyword evidence="5 8" id="KW-0805">Transcription regulation</keyword>